<sequence>ELNNTWESKREYNAQPVRKQHEKIDLSVLKKEERYTDLYNECEVQPLDAFLTEHGFNVQDWGTTEEKYLFAEQDRCMD</sequence>
<proteinExistence type="predicted"/>
<dbReference type="Proteomes" id="UP001642464">
    <property type="component" value="Unassembled WGS sequence"/>
</dbReference>
<name>A0ABP0QYW4_9DINO</name>
<comment type="caution">
    <text evidence="1">The sequence shown here is derived from an EMBL/GenBank/DDBJ whole genome shotgun (WGS) entry which is preliminary data.</text>
</comment>
<gene>
    <name evidence="1" type="ORF">SCF082_LOCUS43986</name>
</gene>
<accession>A0ABP0QYW4</accession>
<evidence type="ECO:0000313" key="2">
    <source>
        <dbReference type="Proteomes" id="UP001642464"/>
    </source>
</evidence>
<dbReference type="EMBL" id="CAXAMM010040478">
    <property type="protein sequence ID" value="CAK9093495.1"/>
    <property type="molecule type" value="Genomic_DNA"/>
</dbReference>
<evidence type="ECO:0000313" key="1">
    <source>
        <dbReference type="EMBL" id="CAK9093495.1"/>
    </source>
</evidence>
<reference evidence="1 2" key="1">
    <citation type="submission" date="2024-02" db="EMBL/GenBank/DDBJ databases">
        <authorList>
            <person name="Chen Y."/>
            <person name="Shah S."/>
            <person name="Dougan E. K."/>
            <person name="Thang M."/>
            <person name="Chan C."/>
        </authorList>
    </citation>
    <scope>NUCLEOTIDE SEQUENCE [LARGE SCALE GENOMIC DNA]</scope>
</reference>
<organism evidence="1 2">
    <name type="scientific">Durusdinium trenchii</name>
    <dbReference type="NCBI Taxonomy" id="1381693"/>
    <lineage>
        <taxon>Eukaryota</taxon>
        <taxon>Sar</taxon>
        <taxon>Alveolata</taxon>
        <taxon>Dinophyceae</taxon>
        <taxon>Suessiales</taxon>
        <taxon>Symbiodiniaceae</taxon>
        <taxon>Durusdinium</taxon>
    </lineage>
</organism>
<protein>
    <submittedName>
        <fullName evidence="1">Uncharacterized protein</fullName>
    </submittedName>
</protein>
<keyword evidence="2" id="KW-1185">Reference proteome</keyword>
<feature type="non-terminal residue" evidence="1">
    <location>
        <position position="1"/>
    </location>
</feature>